<evidence type="ECO:0000313" key="2">
    <source>
        <dbReference type="EMBL" id="PHZ86534.1"/>
    </source>
</evidence>
<dbReference type="InterPro" id="IPR003431">
    <property type="entry name" value="B-propeller_Phytase"/>
</dbReference>
<dbReference type="SUPFAM" id="SSF50956">
    <property type="entry name" value="Thermostable phytase (3-phytase)"/>
    <property type="match status" value="2"/>
</dbReference>
<reference evidence="2 3" key="1">
    <citation type="submission" date="2017-10" db="EMBL/GenBank/DDBJ databases">
        <title>Frigbacter circumglobatus gen. nov. sp. nov., isolated from sediment cultured in situ.</title>
        <authorList>
            <person name="Zhao Z."/>
        </authorList>
    </citation>
    <scope>NUCLEOTIDE SEQUENCE [LARGE SCALE GENOMIC DNA]</scope>
    <source>
        <strain evidence="2 3">ZYL</strain>
    </source>
</reference>
<organism evidence="2 3">
    <name type="scientific">Paremcibacter congregatus</name>
    <dbReference type="NCBI Taxonomy" id="2043170"/>
    <lineage>
        <taxon>Bacteria</taxon>
        <taxon>Pseudomonadati</taxon>
        <taxon>Pseudomonadota</taxon>
        <taxon>Alphaproteobacteria</taxon>
        <taxon>Emcibacterales</taxon>
        <taxon>Emcibacteraceae</taxon>
        <taxon>Paremcibacter</taxon>
    </lineage>
</organism>
<accession>A0A2G4YW14</accession>
<dbReference type="RefSeq" id="WP_099470911.1">
    <property type="nucleotide sequence ID" value="NZ_CP041025.1"/>
</dbReference>
<evidence type="ECO:0000313" key="3">
    <source>
        <dbReference type="Proteomes" id="UP000229730"/>
    </source>
</evidence>
<dbReference type="GO" id="GO:0016158">
    <property type="term" value="F:inositol hexakisphosphate 3-phosphatase activity"/>
    <property type="evidence" value="ECO:0007669"/>
    <property type="project" value="InterPro"/>
</dbReference>
<dbReference type="InParanoid" id="A0A2G4YW14"/>
<dbReference type="Proteomes" id="UP000229730">
    <property type="component" value="Unassembled WGS sequence"/>
</dbReference>
<feature type="domain" description="BPP" evidence="1">
    <location>
        <begin position="357"/>
        <end position="687"/>
    </location>
</feature>
<keyword evidence="3" id="KW-1185">Reference proteome</keyword>
<comment type="caution">
    <text evidence="2">The sequence shown here is derived from an EMBL/GenBank/DDBJ whole genome shotgun (WGS) entry which is preliminary data.</text>
</comment>
<evidence type="ECO:0000259" key="1">
    <source>
        <dbReference type="PROSITE" id="PS51662"/>
    </source>
</evidence>
<proteinExistence type="predicted"/>
<feature type="domain" description="BPP" evidence="1">
    <location>
        <begin position="31"/>
        <end position="348"/>
    </location>
</feature>
<sequence>MEFKMHNKSLKPIYISFVTILLQSCSITATQATTDQKVFEINHITETEPSLGNNANSAIYLTYAASPSRNMILTADETFGIDILTASGKRSNQLEIGQIESLALQSSFSLAGQEVPLVAALDTAANQVSFFIPNQAHSSLTSVSAGNIDVSFPTKGICFYQSPLDRNHYLYIVGEGGHMEQWVIYDNGAGKVAGRAVRSLRLGSEVGFCAADSSSGYVYAAEEANGIWKLKGDPETDATPQIVDIVKFGQIDGEVAGLALYQDLSGHNLLIASNASSNSFNVYDLNNDDRYLGRFTVPGVEESAGLFASPRPLTSQTAKGALVLSDDDNGDQALNFKVLSWADIAQSLNLSNHAVKKTPALTSIKTVTPTVETTPVTVGGDAADDPAIWVHPTDPGQSLVIGTDKKSGLYVYDLAGKVKQFLPDGKVNNVDVRYGFSLNGEKVDIVSASNRTEKSISLYKADATGHLSNISDGIQGRGMEDPYGYCMYHSRKTGKYYAILNGDEGQVKQFELRPTKQGRISLSLVREFTVGSQTEGCVADDDTGALYIGEEDVALWKYGAEPEDGTTRQAVIHATDHKNLEVDIEGVSLYYGQDGAGYIIASSQGNNSYAVFDRTGDNAYLGSFAVVANGPLGIDGSSETDGLDVISTPLGSTFPYGVFIAQDGRNISPAENQNFKLVPWERIATQLNLKTYTGWTPRRPSGE</sequence>
<name>A0A2G4YW14_9PROT</name>
<dbReference type="Gene3D" id="2.120.10.30">
    <property type="entry name" value="TolB, C-terminal domain"/>
    <property type="match status" value="2"/>
</dbReference>
<dbReference type="AlphaFoldDB" id="A0A2G4YW14"/>
<dbReference type="PROSITE" id="PS51257">
    <property type="entry name" value="PROKAR_LIPOPROTEIN"/>
    <property type="match status" value="1"/>
</dbReference>
<dbReference type="PROSITE" id="PS51662">
    <property type="entry name" value="BP_PHYTASE"/>
    <property type="match status" value="2"/>
</dbReference>
<dbReference type="Pfam" id="PF02333">
    <property type="entry name" value="Phytase"/>
    <property type="match status" value="2"/>
</dbReference>
<dbReference type="EMBL" id="PDEM01000007">
    <property type="protein sequence ID" value="PHZ86534.1"/>
    <property type="molecule type" value="Genomic_DNA"/>
</dbReference>
<dbReference type="OrthoDB" id="8696437at2"/>
<protein>
    <submittedName>
        <fullName evidence="2">3-phytase</fullName>
    </submittedName>
</protein>
<gene>
    <name evidence="2" type="ORF">CRD36_01230</name>
</gene>
<dbReference type="InterPro" id="IPR011042">
    <property type="entry name" value="6-blade_b-propeller_TolB-like"/>
</dbReference>